<reference evidence="3" key="1">
    <citation type="journal article" date="2012" name="G3 (Bethesda)">
        <title>Pichia sorbitophila, an interspecies yeast hybrid reveals early steps of genome resolution following polyploidization.</title>
        <authorList>
            <person name="Leh Louis V."/>
            <person name="Despons L."/>
            <person name="Friedrich A."/>
            <person name="Martin T."/>
            <person name="Durrens P."/>
            <person name="Casaregola S."/>
            <person name="Neuveglise C."/>
            <person name="Fairhead C."/>
            <person name="Marck C."/>
            <person name="Cruz J.A."/>
            <person name="Straub M.L."/>
            <person name="Kugler V."/>
            <person name="Sacerdot C."/>
            <person name="Uzunov Z."/>
            <person name="Thierry A."/>
            <person name="Weiss S."/>
            <person name="Bleykasten C."/>
            <person name="De Montigny J."/>
            <person name="Jacques N."/>
            <person name="Jung P."/>
            <person name="Lemaire M."/>
            <person name="Mallet S."/>
            <person name="Morel G."/>
            <person name="Richard G.F."/>
            <person name="Sarkar A."/>
            <person name="Savel G."/>
            <person name="Schacherer J."/>
            <person name="Seret M.L."/>
            <person name="Talla E."/>
            <person name="Samson G."/>
            <person name="Jubin C."/>
            <person name="Poulain J."/>
            <person name="Vacherie B."/>
            <person name="Barbe V."/>
            <person name="Pelletier E."/>
            <person name="Sherman D.J."/>
            <person name="Westhof E."/>
            <person name="Weissenbach J."/>
            <person name="Baret P.V."/>
            <person name="Wincker P."/>
            <person name="Gaillardin C."/>
            <person name="Dujon B."/>
            <person name="Souciet J.L."/>
        </authorList>
    </citation>
    <scope>NUCLEOTIDE SEQUENCE [LARGE SCALE GENOMIC DNA]</scope>
    <source>
        <strain evidence="3">CBS 270.75 / DBVPG 7215 / KCTC 17166 / NRRL Y-17582</strain>
    </source>
</reference>
<dbReference type="RefSeq" id="XP_003648081.1">
    <property type="nucleotide sequence ID" value="XM_003648033.1"/>
</dbReference>
<keyword evidence="3" id="KW-1185">Reference proteome</keyword>
<accession>G8JWP9</accession>
<proteinExistence type="predicted"/>
<protein>
    <submittedName>
        <fullName evidence="2">Uncharacterized protein</fullName>
    </submittedName>
</protein>
<sequence>MDLFSRHFGCQRCRCESITKARVTCMLPDAVTRPATRLPAQPSSTKARCSPSFQYGSGMLHASLEPVEAPRSLPRSRNRRPDRWTKHNSTGCGVALEDGLKWPTSTNKNTCDALGIAALPPTADGVADSLLVLAHRQAARRGCPAERCGGAAEDG</sequence>
<dbReference type="Proteomes" id="UP000006790">
    <property type="component" value="Chromosome 7"/>
</dbReference>
<evidence type="ECO:0000313" key="3">
    <source>
        <dbReference type="Proteomes" id="UP000006790"/>
    </source>
</evidence>
<evidence type="ECO:0000256" key="1">
    <source>
        <dbReference type="SAM" id="MobiDB-lite"/>
    </source>
</evidence>
<feature type="region of interest" description="Disordered" evidence="1">
    <location>
        <begin position="67"/>
        <end position="88"/>
    </location>
</feature>
<gene>
    <name evidence="2" type="ordered locus">Ecym_7444</name>
</gene>
<dbReference type="KEGG" id="erc:Ecym_7444"/>
<dbReference type="GeneID" id="11471454"/>
<dbReference type="EMBL" id="CP002503">
    <property type="protein sequence ID" value="AET41264.1"/>
    <property type="molecule type" value="Genomic_DNA"/>
</dbReference>
<dbReference type="HOGENOM" id="CLU_1695454_0_0_1"/>
<evidence type="ECO:0000313" key="2">
    <source>
        <dbReference type="EMBL" id="AET41264.1"/>
    </source>
</evidence>
<organism evidence="2 3">
    <name type="scientific">Eremothecium cymbalariae (strain CBS 270.75 / DBVPG 7215 / KCTC 17166 / NRRL Y-17582)</name>
    <name type="common">Yeast</name>
    <dbReference type="NCBI Taxonomy" id="931890"/>
    <lineage>
        <taxon>Eukaryota</taxon>
        <taxon>Fungi</taxon>
        <taxon>Dikarya</taxon>
        <taxon>Ascomycota</taxon>
        <taxon>Saccharomycotina</taxon>
        <taxon>Saccharomycetes</taxon>
        <taxon>Saccharomycetales</taxon>
        <taxon>Saccharomycetaceae</taxon>
        <taxon>Eremothecium</taxon>
    </lineage>
</organism>
<name>G8JWP9_ERECY</name>
<dbReference type="AlphaFoldDB" id="G8JWP9"/>
<dbReference type="InParanoid" id="G8JWP9"/>